<dbReference type="AlphaFoldDB" id="A0A2U3R1Z9"/>
<name>A0A2U3R1Z9_ORITS</name>
<feature type="transmembrane region" description="Helical" evidence="10">
    <location>
        <begin position="315"/>
        <end position="341"/>
    </location>
</feature>
<evidence type="ECO:0000256" key="8">
    <source>
        <dbReference type="ARBA" id="ARBA00023136"/>
    </source>
</evidence>
<dbReference type="SUPFAM" id="SSF52172">
    <property type="entry name" value="CheY-like"/>
    <property type="match status" value="1"/>
</dbReference>
<accession>A0A2U3R1Z9</accession>
<comment type="catalytic activity">
    <reaction evidence="1">
        <text>ATP + protein L-histidine = ADP + protein N-phospho-L-histidine.</text>
        <dbReference type="EC" id="2.7.13.3"/>
    </reaction>
</comment>
<evidence type="ECO:0000256" key="7">
    <source>
        <dbReference type="ARBA" id="ARBA00022989"/>
    </source>
</evidence>
<keyword evidence="8 10" id="KW-0472">Membrane</keyword>
<feature type="transmembrane region" description="Helical" evidence="10">
    <location>
        <begin position="361"/>
        <end position="381"/>
    </location>
</feature>
<organism evidence="13 14">
    <name type="scientific">Orientia tsutsugamushi</name>
    <name type="common">Rickettsia tsutsugamushi</name>
    <dbReference type="NCBI Taxonomy" id="784"/>
    <lineage>
        <taxon>Bacteria</taxon>
        <taxon>Pseudomonadati</taxon>
        <taxon>Pseudomonadota</taxon>
        <taxon>Alphaproteobacteria</taxon>
        <taxon>Rickettsiales</taxon>
        <taxon>Rickettsiaceae</taxon>
        <taxon>Rickettsieae</taxon>
        <taxon>Orientia</taxon>
    </lineage>
</organism>
<feature type="transmembrane region" description="Helical" evidence="10">
    <location>
        <begin position="416"/>
        <end position="432"/>
    </location>
</feature>
<dbReference type="Pfam" id="PF00072">
    <property type="entry name" value="Response_reg"/>
    <property type="match status" value="1"/>
</dbReference>
<dbReference type="SMART" id="SM00448">
    <property type="entry name" value="REC"/>
    <property type="match status" value="1"/>
</dbReference>
<dbReference type="InterPro" id="IPR005467">
    <property type="entry name" value="His_kinase_dom"/>
</dbReference>
<evidence type="ECO:0000256" key="4">
    <source>
        <dbReference type="ARBA" id="ARBA00012438"/>
    </source>
</evidence>
<feature type="transmembrane region" description="Helical" evidence="10">
    <location>
        <begin position="273"/>
        <end position="295"/>
    </location>
</feature>
<dbReference type="Proteomes" id="UP000244992">
    <property type="component" value="Chromosome I"/>
</dbReference>
<keyword evidence="6 10" id="KW-0812">Transmembrane</keyword>
<evidence type="ECO:0000256" key="9">
    <source>
        <dbReference type="PROSITE-ProRule" id="PRU00169"/>
    </source>
</evidence>
<dbReference type="InterPro" id="IPR011006">
    <property type="entry name" value="CheY-like_superfamily"/>
</dbReference>
<dbReference type="GO" id="GO:0000155">
    <property type="term" value="F:phosphorelay sensor kinase activity"/>
    <property type="evidence" value="ECO:0007669"/>
    <property type="project" value="InterPro"/>
</dbReference>
<dbReference type="Pfam" id="PF02518">
    <property type="entry name" value="HATPase_c"/>
    <property type="match status" value="1"/>
</dbReference>
<dbReference type="InterPro" id="IPR001734">
    <property type="entry name" value="Na/solute_symporter"/>
</dbReference>
<evidence type="ECO:0000313" key="13">
    <source>
        <dbReference type="EMBL" id="SPR07255.1"/>
    </source>
</evidence>
<sequence length="1146" mass="128570">MPALNIDLILVGLFLIANLAIGLWYGKDVKSTKDYALGGRNFSTASLVSTLIATWIGGSTFSFYLSQTYALGILAVLPIIGQILGLLCYPYILIPRMQEFFGKLSVADVMGDLYGMHVRVIVAVCSIIVSATTIAMQIKVFSTMFNHFLGIDSVYATIISSMVVIIYSAFGGIKAVVFTDIFQSLAFGAFIPTLAILIWGILGSWESIANTLTTNPIFDPKILLDYHNINTLQYYGVFFYCIMPCFNPALFHRVLIAHNTVQAAKAFKIMIPMYLLFCIFVGFIGLILISSHQNIEAHNLVPYIIDSYAYPGFKGLVVVGISAMIMSTADSFINSASVIFVNDLCKPLGLFQTNVKLESIAVVRVFAILIGILGLCIALSQKNLIGILLFGASFYTPIVGIPVMFTILGFRTTTRVILSGMIAGIATVFIWNKYFNAALPIGDVIPTAIVNFSVMMIMHYCLGEPGGWVGPSDRRPLNVIKEKRKQQINSISSFFKALSHGLSWDNICAYCNNETFRGRHYYIEYSVITAVSLMVMSLCGQVEHNVASAWLITKVSVILLGLVMTTALLYNNKWNADFRTKYLGLIWHVTIFYTLVFSNTLLTMIGGSSPILLMCFISNLVVAGILLQWHTALFMILLGVPVGARVFNILASWRSYLADYNEIDNNLGMYVIWALALLTGILLFIRLRQNQFVDNTRSMLELKNDVDVLNLRLNTKSQKMEILLNTEKHILNNLSHEIKSPLSVVRTTINLLSKFLPKYYKDTEMILKEKERVLTMVTLANSGIERLVAYSNNLFDLSKFAQGQMIFDIELNNFQLMLKEIIAECNKVNVAEKHIISLNYVPQAETMFEFDHTRIKTVMLNLISNAIQYSQSGLILITVKPYRSGVEVSIEDEGVGIPENELEAIFVPFEESSRTKSKACGRGLGLTLAKEIILAHHGEIWAENRPNNRGSKFTFRLPLRQPEGGFNKAVYSKSEVFGKIYKDRIAKLLKGFGYECNSINSLKELENHIRVNKRILIVDDDQNVLDAISLDIYAEQYTPEPVNNAFEAVKLIKENPLQYSLVLLDMMMPEKTGEQVVQEIYTVTKMYGIPIIIISGYSQTYETKNLLYSMGVVAFIEKPYTYNELRNVINHYLKQTIIPLPYSYLP</sequence>
<dbReference type="CDD" id="cd10322">
    <property type="entry name" value="SLC5sbd"/>
    <property type="match status" value="1"/>
</dbReference>
<dbReference type="GO" id="GO:0022857">
    <property type="term" value="F:transmembrane transporter activity"/>
    <property type="evidence" value="ECO:0007669"/>
    <property type="project" value="InterPro"/>
</dbReference>
<feature type="domain" description="Histidine kinase" evidence="11">
    <location>
        <begin position="733"/>
        <end position="961"/>
    </location>
</feature>
<dbReference type="PANTHER" id="PTHR43547:SF2">
    <property type="entry name" value="HYBRID SIGNAL TRANSDUCTION HISTIDINE KINASE C"/>
    <property type="match status" value="1"/>
</dbReference>
<evidence type="ECO:0000256" key="5">
    <source>
        <dbReference type="ARBA" id="ARBA00022553"/>
    </source>
</evidence>
<dbReference type="CDD" id="cd00156">
    <property type="entry name" value="REC"/>
    <property type="match status" value="1"/>
</dbReference>
<feature type="transmembrane region" description="Helical" evidence="10">
    <location>
        <begin position="232"/>
        <end position="252"/>
    </location>
</feature>
<feature type="transmembrane region" description="Helical" evidence="10">
    <location>
        <begin position="387"/>
        <end position="409"/>
    </location>
</feature>
<dbReference type="InterPro" id="IPR003594">
    <property type="entry name" value="HATPase_dom"/>
</dbReference>
<proteinExistence type="inferred from homology"/>
<keyword evidence="7 10" id="KW-1133">Transmembrane helix</keyword>
<feature type="transmembrane region" description="Helical" evidence="10">
    <location>
        <begin position="522"/>
        <end position="543"/>
    </location>
</feature>
<feature type="transmembrane region" description="Helical" evidence="10">
    <location>
        <begin position="582"/>
        <end position="605"/>
    </location>
</feature>
<dbReference type="PANTHER" id="PTHR43547">
    <property type="entry name" value="TWO-COMPONENT HISTIDINE KINASE"/>
    <property type="match status" value="1"/>
</dbReference>
<dbReference type="PRINTS" id="PR00344">
    <property type="entry name" value="BCTRLSENSOR"/>
</dbReference>
<feature type="transmembrane region" description="Helical" evidence="10">
    <location>
        <begin position="153"/>
        <end position="173"/>
    </location>
</feature>
<evidence type="ECO:0000259" key="12">
    <source>
        <dbReference type="PROSITE" id="PS50110"/>
    </source>
</evidence>
<dbReference type="SMART" id="SM00387">
    <property type="entry name" value="HATPase_c"/>
    <property type="match status" value="1"/>
</dbReference>
<feature type="transmembrane region" description="Helical" evidence="10">
    <location>
        <begin position="120"/>
        <end position="141"/>
    </location>
</feature>
<dbReference type="SUPFAM" id="SSF47384">
    <property type="entry name" value="Homodimeric domain of signal transducing histidine kinase"/>
    <property type="match status" value="1"/>
</dbReference>
<feature type="transmembrane region" description="Helical" evidence="10">
    <location>
        <begin position="667"/>
        <end position="687"/>
    </location>
</feature>
<dbReference type="InterPro" id="IPR003661">
    <property type="entry name" value="HisK_dim/P_dom"/>
</dbReference>
<feature type="transmembrane region" description="Helical" evidence="10">
    <location>
        <begin position="71"/>
        <end position="94"/>
    </location>
</feature>
<dbReference type="InterPro" id="IPR004358">
    <property type="entry name" value="Sig_transdc_His_kin-like_C"/>
</dbReference>
<feature type="domain" description="Response regulatory" evidence="12">
    <location>
        <begin position="1014"/>
        <end position="1133"/>
    </location>
</feature>
<evidence type="ECO:0000259" key="11">
    <source>
        <dbReference type="PROSITE" id="PS50109"/>
    </source>
</evidence>
<dbReference type="RefSeq" id="WP_109455795.1">
    <property type="nucleotide sequence ID" value="NZ_LS398550.1"/>
</dbReference>
<dbReference type="PROSITE" id="PS50283">
    <property type="entry name" value="NA_SOLUT_SYMP_3"/>
    <property type="match status" value="1"/>
</dbReference>
<dbReference type="PROSITE" id="PS50110">
    <property type="entry name" value="RESPONSE_REGULATORY"/>
    <property type="match status" value="1"/>
</dbReference>
<evidence type="ECO:0000256" key="3">
    <source>
        <dbReference type="ARBA" id="ARBA00006434"/>
    </source>
</evidence>
<evidence type="ECO:0000313" key="14">
    <source>
        <dbReference type="Proteomes" id="UP000244992"/>
    </source>
</evidence>
<dbReference type="SMART" id="SM00388">
    <property type="entry name" value="HisKA"/>
    <property type="match status" value="1"/>
</dbReference>
<evidence type="ECO:0000256" key="10">
    <source>
        <dbReference type="SAM" id="Phobius"/>
    </source>
</evidence>
<feature type="transmembrane region" description="Helical" evidence="10">
    <location>
        <begin position="47"/>
        <end position="65"/>
    </location>
</feature>
<dbReference type="SUPFAM" id="SSF55874">
    <property type="entry name" value="ATPase domain of HSP90 chaperone/DNA topoisomerase II/histidine kinase"/>
    <property type="match status" value="1"/>
</dbReference>
<reference evidence="14" key="1">
    <citation type="submission" date="2018-03" db="EMBL/GenBank/DDBJ databases">
        <authorList>
            <person name="Batty M. E."/>
            <person name="Batty M E."/>
        </authorList>
    </citation>
    <scope>NUCLEOTIDE SEQUENCE [LARGE SCALE GENOMIC DNA]</scope>
</reference>
<dbReference type="GO" id="GO:0016020">
    <property type="term" value="C:membrane"/>
    <property type="evidence" value="ECO:0007669"/>
    <property type="project" value="UniProtKB-SubCell"/>
</dbReference>
<evidence type="ECO:0000256" key="1">
    <source>
        <dbReference type="ARBA" id="ARBA00000085"/>
    </source>
</evidence>
<dbReference type="Gene3D" id="3.30.565.10">
    <property type="entry name" value="Histidine kinase-like ATPase, C-terminal domain"/>
    <property type="match status" value="1"/>
</dbReference>
<dbReference type="CDD" id="cd00075">
    <property type="entry name" value="HATPase"/>
    <property type="match status" value="1"/>
</dbReference>
<dbReference type="InterPro" id="IPR038377">
    <property type="entry name" value="Na/Glc_symporter_sf"/>
</dbReference>
<protein>
    <recommendedName>
        <fullName evidence="4">histidine kinase</fullName>
        <ecNumber evidence="4">2.7.13.3</ecNumber>
    </recommendedName>
</protein>
<dbReference type="EMBL" id="LS398550">
    <property type="protein sequence ID" value="SPR07255.1"/>
    <property type="molecule type" value="Genomic_DNA"/>
</dbReference>
<evidence type="ECO:0000256" key="6">
    <source>
        <dbReference type="ARBA" id="ARBA00022692"/>
    </source>
</evidence>
<dbReference type="Pfam" id="PF00474">
    <property type="entry name" value="SSF"/>
    <property type="match status" value="1"/>
</dbReference>
<dbReference type="PROSITE" id="PS50109">
    <property type="entry name" value="HIS_KIN"/>
    <property type="match status" value="1"/>
</dbReference>
<dbReference type="CDD" id="cd00082">
    <property type="entry name" value="HisKA"/>
    <property type="match status" value="1"/>
</dbReference>
<dbReference type="Gene3D" id="1.10.287.130">
    <property type="match status" value="1"/>
</dbReference>
<gene>
    <name evidence="13" type="primary">putP</name>
    <name evidence="13" type="ORF">KATO_01076</name>
</gene>
<dbReference type="InterPro" id="IPR001789">
    <property type="entry name" value="Sig_transdc_resp-reg_receiver"/>
</dbReference>
<comment type="subcellular location">
    <subcellularLocation>
        <location evidence="2">Membrane</location>
        <topology evidence="2">Multi-pass membrane protein</topology>
    </subcellularLocation>
</comment>
<feature type="modified residue" description="4-aspartylphosphate" evidence="9">
    <location>
        <position position="1065"/>
    </location>
</feature>
<feature type="transmembrane region" description="Helical" evidence="10">
    <location>
        <begin position="185"/>
        <end position="205"/>
    </location>
</feature>
<dbReference type="Gene3D" id="3.40.50.2300">
    <property type="match status" value="1"/>
</dbReference>
<dbReference type="Gene3D" id="1.20.1730.10">
    <property type="entry name" value="Sodium/glucose cotransporter"/>
    <property type="match status" value="1"/>
</dbReference>
<evidence type="ECO:0000256" key="2">
    <source>
        <dbReference type="ARBA" id="ARBA00004141"/>
    </source>
</evidence>
<dbReference type="InterPro" id="IPR036890">
    <property type="entry name" value="HATPase_C_sf"/>
</dbReference>
<feature type="transmembrane region" description="Helical" evidence="10">
    <location>
        <begin position="549"/>
        <end position="570"/>
    </location>
</feature>
<comment type="similarity">
    <text evidence="3">Belongs to the sodium:solute symporter (SSF) (TC 2.A.21) family.</text>
</comment>
<dbReference type="InterPro" id="IPR036097">
    <property type="entry name" value="HisK_dim/P_sf"/>
</dbReference>
<feature type="transmembrane region" description="Helical" evidence="10">
    <location>
        <begin position="6"/>
        <end position="26"/>
    </location>
</feature>
<dbReference type="EC" id="2.7.13.3" evidence="4"/>
<keyword evidence="5 9" id="KW-0597">Phosphoprotein</keyword>